<accession>A0A4R8LC34</accession>
<dbReference type="EMBL" id="SORE01000024">
    <property type="protein sequence ID" value="TDY40522.1"/>
    <property type="molecule type" value="Genomic_DNA"/>
</dbReference>
<protein>
    <submittedName>
        <fullName evidence="1">Uncharacterized protein</fullName>
    </submittedName>
</protein>
<name>A0A4R8LC34_9BURK</name>
<keyword evidence="2" id="KW-1185">Reference proteome</keyword>
<reference evidence="1 2" key="1">
    <citation type="submission" date="2019-03" db="EMBL/GenBank/DDBJ databases">
        <title>Genomic Encyclopedia of Type Strains, Phase III (KMG-III): the genomes of soil and plant-associated and newly described type strains.</title>
        <authorList>
            <person name="Whitman W."/>
        </authorList>
    </citation>
    <scope>NUCLEOTIDE SEQUENCE [LARGE SCALE GENOMIC DNA]</scope>
    <source>
        <strain evidence="1 2">LMG 29544</strain>
    </source>
</reference>
<sequence>MTVAAKEAVILRDILADRRGSPYPLDRLMEEPMAAIDPVIDNVWGLASVPDLSYPDARGQRPHDLNGALAYQSQVNQAALLVTR</sequence>
<evidence type="ECO:0000313" key="1">
    <source>
        <dbReference type="EMBL" id="TDY40522.1"/>
    </source>
</evidence>
<organism evidence="1 2">
    <name type="scientific">Paraburkholderia rhizosphaerae</name>
    <dbReference type="NCBI Taxonomy" id="480658"/>
    <lineage>
        <taxon>Bacteria</taxon>
        <taxon>Pseudomonadati</taxon>
        <taxon>Pseudomonadota</taxon>
        <taxon>Betaproteobacteria</taxon>
        <taxon>Burkholderiales</taxon>
        <taxon>Burkholderiaceae</taxon>
        <taxon>Paraburkholderia</taxon>
    </lineage>
</organism>
<gene>
    <name evidence="1" type="ORF">BX592_12435</name>
</gene>
<comment type="caution">
    <text evidence="1">The sequence shown here is derived from an EMBL/GenBank/DDBJ whole genome shotgun (WGS) entry which is preliminary data.</text>
</comment>
<dbReference type="Proteomes" id="UP000295509">
    <property type="component" value="Unassembled WGS sequence"/>
</dbReference>
<proteinExistence type="predicted"/>
<evidence type="ECO:0000313" key="2">
    <source>
        <dbReference type="Proteomes" id="UP000295509"/>
    </source>
</evidence>
<dbReference type="AlphaFoldDB" id="A0A4R8LC34"/>